<proteinExistence type="predicted"/>
<name>A0A3P7PUC3_DIBLA</name>
<evidence type="ECO:0000256" key="1">
    <source>
        <dbReference type="SAM" id="Coils"/>
    </source>
</evidence>
<accession>A0A3P7PUC3</accession>
<dbReference type="OrthoDB" id="10446706at2759"/>
<protein>
    <submittedName>
        <fullName evidence="2">Uncharacterized protein</fullName>
    </submittedName>
</protein>
<feature type="coiled-coil region" evidence="1">
    <location>
        <begin position="11"/>
        <end position="77"/>
    </location>
</feature>
<reference evidence="2 3" key="1">
    <citation type="submission" date="2018-11" db="EMBL/GenBank/DDBJ databases">
        <authorList>
            <consortium name="Pathogen Informatics"/>
        </authorList>
    </citation>
    <scope>NUCLEOTIDE SEQUENCE [LARGE SCALE GENOMIC DNA]</scope>
</reference>
<dbReference type="AlphaFoldDB" id="A0A3P7PUC3"/>
<sequence length="81" mass="9428">MEALKTKTVTFERLTDVKDNLLVEIAEAAERLQTAIGRRNKAFDQLNNTRERLLKDEREARSELAQLRRTCEDVSKESSYN</sequence>
<dbReference type="EMBL" id="UYRU01072723">
    <property type="protein sequence ID" value="VDN22609.1"/>
    <property type="molecule type" value="Genomic_DNA"/>
</dbReference>
<gene>
    <name evidence="2" type="ORF">DILT_LOCUS14095</name>
</gene>
<keyword evidence="3" id="KW-1185">Reference proteome</keyword>
<organism evidence="2 3">
    <name type="scientific">Dibothriocephalus latus</name>
    <name type="common">Fish tapeworm</name>
    <name type="synonym">Diphyllobothrium latum</name>
    <dbReference type="NCBI Taxonomy" id="60516"/>
    <lineage>
        <taxon>Eukaryota</taxon>
        <taxon>Metazoa</taxon>
        <taxon>Spiralia</taxon>
        <taxon>Lophotrochozoa</taxon>
        <taxon>Platyhelminthes</taxon>
        <taxon>Cestoda</taxon>
        <taxon>Eucestoda</taxon>
        <taxon>Diphyllobothriidea</taxon>
        <taxon>Diphyllobothriidae</taxon>
        <taxon>Dibothriocephalus</taxon>
    </lineage>
</organism>
<keyword evidence="1" id="KW-0175">Coiled coil</keyword>
<dbReference type="Proteomes" id="UP000281553">
    <property type="component" value="Unassembled WGS sequence"/>
</dbReference>
<evidence type="ECO:0000313" key="3">
    <source>
        <dbReference type="Proteomes" id="UP000281553"/>
    </source>
</evidence>
<evidence type="ECO:0000313" key="2">
    <source>
        <dbReference type="EMBL" id="VDN22609.1"/>
    </source>
</evidence>